<dbReference type="EMBL" id="MHJM01000021">
    <property type="protein sequence ID" value="OGY67621.1"/>
    <property type="molecule type" value="Genomic_DNA"/>
</dbReference>
<organism evidence="1 2">
    <name type="scientific">Candidatus Harrisonbacteria bacterium RIFCSPLOWO2_02_FULL_45_10c</name>
    <dbReference type="NCBI Taxonomy" id="1798410"/>
    <lineage>
        <taxon>Bacteria</taxon>
        <taxon>Candidatus Harrisoniibacteriota</taxon>
    </lineage>
</organism>
<dbReference type="AlphaFoldDB" id="A0A1G1ZT16"/>
<name>A0A1G1ZT16_9BACT</name>
<gene>
    <name evidence="1" type="ORF">A3H63_02110</name>
</gene>
<protein>
    <submittedName>
        <fullName evidence="1">Uncharacterized protein</fullName>
    </submittedName>
</protein>
<sequence length="75" mass="8590">MSGEVEKLELEIKKIFRKAQDSLKKLQDTNSAFPATREFLLTRGLTNVSELNEQGMKDLQNHLLDVLSKLSKKED</sequence>
<evidence type="ECO:0000313" key="2">
    <source>
        <dbReference type="Proteomes" id="UP000176284"/>
    </source>
</evidence>
<dbReference type="Proteomes" id="UP000176284">
    <property type="component" value="Unassembled WGS sequence"/>
</dbReference>
<accession>A0A1G1ZT16</accession>
<reference evidence="1 2" key="1">
    <citation type="journal article" date="2016" name="Nat. Commun.">
        <title>Thousands of microbial genomes shed light on interconnected biogeochemical processes in an aquifer system.</title>
        <authorList>
            <person name="Anantharaman K."/>
            <person name="Brown C.T."/>
            <person name="Hug L.A."/>
            <person name="Sharon I."/>
            <person name="Castelle C.J."/>
            <person name="Probst A.J."/>
            <person name="Thomas B.C."/>
            <person name="Singh A."/>
            <person name="Wilkins M.J."/>
            <person name="Karaoz U."/>
            <person name="Brodie E.L."/>
            <person name="Williams K.H."/>
            <person name="Hubbard S.S."/>
            <person name="Banfield J.F."/>
        </authorList>
    </citation>
    <scope>NUCLEOTIDE SEQUENCE [LARGE SCALE GENOMIC DNA]</scope>
</reference>
<proteinExistence type="predicted"/>
<comment type="caution">
    <text evidence="1">The sequence shown here is derived from an EMBL/GenBank/DDBJ whole genome shotgun (WGS) entry which is preliminary data.</text>
</comment>
<evidence type="ECO:0000313" key="1">
    <source>
        <dbReference type="EMBL" id="OGY67621.1"/>
    </source>
</evidence>